<dbReference type="InterPro" id="IPR036900">
    <property type="entry name" value="A-D-PHexomutase_C_sf"/>
</dbReference>
<dbReference type="GO" id="GO:0046872">
    <property type="term" value="F:metal ion binding"/>
    <property type="evidence" value="ECO:0007669"/>
    <property type="project" value="UniProtKB-KW"/>
</dbReference>
<proteinExistence type="inferred from homology"/>
<gene>
    <name evidence="9" type="ORF">SAMN02745150_00023</name>
</gene>
<dbReference type="GO" id="GO:0005975">
    <property type="term" value="P:carbohydrate metabolic process"/>
    <property type="evidence" value="ECO:0007669"/>
    <property type="project" value="InterPro"/>
</dbReference>
<dbReference type="Proteomes" id="UP000240042">
    <property type="component" value="Unassembled WGS sequence"/>
</dbReference>
<dbReference type="RefSeq" id="WP_092316873.1">
    <property type="nucleotide sequence ID" value="NZ_FOKY01000001.1"/>
</dbReference>
<dbReference type="OrthoDB" id="9806956at2"/>
<reference evidence="10" key="1">
    <citation type="submission" date="2016-10" db="EMBL/GenBank/DDBJ databases">
        <authorList>
            <person name="Varghese N."/>
            <person name="Submissions S."/>
        </authorList>
    </citation>
    <scope>NUCLEOTIDE SEQUENCE [LARGE SCALE GENOMIC DNA]</scope>
    <source>
        <strain evidence="10">ATCC 43811</strain>
    </source>
</reference>
<protein>
    <submittedName>
        <fullName evidence="9">Phosphoglucomutase</fullName>
    </submittedName>
</protein>
<dbReference type="SUPFAM" id="SSF53738">
    <property type="entry name" value="Phosphoglucomutase, first 3 domains"/>
    <property type="match status" value="3"/>
</dbReference>
<dbReference type="CDD" id="cd05799">
    <property type="entry name" value="PGM2"/>
    <property type="match status" value="1"/>
</dbReference>
<feature type="domain" description="Alpha-D-phosphohexomutase alpha/beta/alpha" evidence="8">
    <location>
        <begin position="325"/>
        <end position="430"/>
    </location>
</feature>
<evidence type="ECO:0000256" key="4">
    <source>
        <dbReference type="ARBA" id="ARBA00022842"/>
    </source>
</evidence>
<dbReference type="EMBL" id="FOKY01000001">
    <property type="protein sequence ID" value="SFB67109.1"/>
    <property type="molecule type" value="Genomic_DNA"/>
</dbReference>
<sequence length="574" mass="64737">MEKDIWKKAHVWAESDDFDKTTRHEIQTLIDEKNEKELQDRFWKDLEFGTGGLRGILGAGSNRMNVYNIRKVTQGLANYIILQNGAYQGVVIGRDSRNGSLEFAQEAASVLVANGIRVYFFRDICPTPVASFTILQVGAKAGIMNTASHNPREYNGYKVFWDDGAQLVPPHDELVMQEIKRITELSAVKRMDFAEAEKSSLFEYCDSYFDHYIQAAKMFIRDSELCRSTDLKVLYSPLHGAGYKIVPQLMNVIGFQHFEVFQVQAQPDGNFPSAPYPNPENPQAMQPGIKHAEGKKSDLFIATDPDADRIGVACKSQHNNYLLLNGNQIGALILDYLVRYLIPQNSFVVSTIVSSPLISKIARAHGVEYIECLTGFRWISAKMQELRAQGKNFLFGMEESHGYNISSLVHDKDGVSATAIFAELAAFHKHQHVGLDQALFEIAKKYGYFKDSQESLSFPGAEGVLTMQKMMDEFRAKPFAEINSIKVEKYADFETGIIKDAQNKPVGWTNLPKSNVFVFYLENNARIVARPSGTEPKIKFYFSTEHSVNCEHCVQQADTEHQALKETFLSMIHS</sequence>
<feature type="domain" description="Alpha-D-phosphohexomutase alpha/beta/alpha" evidence="6">
    <location>
        <begin position="47"/>
        <end position="184"/>
    </location>
</feature>
<dbReference type="AlphaFoldDB" id="A0A1I1CWM0"/>
<keyword evidence="10" id="KW-1185">Reference proteome</keyword>
<dbReference type="InterPro" id="IPR005841">
    <property type="entry name" value="Alpha-D-phosphohexomutase_SF"/>
</dbReference>
<evidence type="ECO:0000259" key="8">
    <source>
        <dbReference type="Pfam" id="PF02880"/>
    </source>
</evidence>
<dbReference type="SUPFAM" id="SSF55957">
    <property type="entry name" value="Phosphoglucomutase, C-terminal domain"/>
    <property type="match status" value="1"/>
</dbReference>
<accession>A0A1I1CWM0</accession>
<keyword evidence="2" id="KW-0597">Phosphoprotein</keyword>
<keyword evidence="4" id="KW-0460">Magnesium</keyword>
<evidence type="ECO:0000256" key="2">
    <source>
        <dbReference type="ARBA" id="ARBA00022553"/>
    </source>
</evidence>
<dbReference type="STRING" id="34097.SAMN02745150_00023"/>
<dbReference type="Pfam" id="PF02880">
    <property type="entry name" value="PGM_PMM_III"/>
    <property type="match status" value="1"/>
</dbReference>
<dbReference type="Gene3D" id="3.40.120.10">
    <property type="entry name" value="Alpha-D-Glucose-1,6-Bisphosphate, subunit A, domain 3"/>
    <property type="match status" value="3"/>
</dbReference>
<dbReference type="Pfam" id="PF02879">
    <property type="entry name" value="PGM_PMM_II"/>
    <property type="match status" value="1"/>
</dbReference>
<dbReference type="GO" id="GO:0006166">
    <property type="term" value="P:purine ribonucleoside salvage"/>
    <property type="evidence" value="ECO:0007669"/>
    <property type="project" value="TreeGrafter"/>
</dbReference>
<feature type="domain" description="Alpha-D-phosphohexomutase alpha/beta/alpha" evidence="7">
    <location>
        <begin position="208"/>
        <end position="315"/>
    </location>
</feature>
<dbReference type="InterPro" id="IPR005846">
    <property type="entry name" value="A-D-PHexomutase_a/b/a-III"/>
</dbReference>
<dbReference type="PANTHER" id="PTHR45745">
    <property type="entry name" value="PHOSPHOMANNOMUTASE 45A"/>
    <property type="match status" value="1"/>
</dbReference>
<evidence type="ECO:0000256" key="1">
    <source>
        <dbReference type="ARBA" id="ARBA00010231"/>
    </source>
</evidence>
<dbReference type="Gene3D" id="3.30.310.50">
    <property type="entry name" value="Alpha-D-phosphohexomutase, C-terminal domain"/>
    <property type="match status" value="1"/>
</dbReference>
<name>A0A1I1CWM0_BREAD</name>
<evidence type="ECO:0000256" key="5">
    <source>
        <dbReference type="ARBA" id="ARBA00023235"/>
    </source>
</evidence>
<dbReference type="InterPro" id="IPR005845">
    <property type="entry name" value="A-D-PHexomutase_a/b/a-II"/>
</dbReference>
<evidence type="ECO:0000259" key="6">
    <source>
        <dbReference type="Pfam" id="PF02878"/>
    </source>
</evidence>
<organism evidence="9 10">
    <name type="scientific">Brevinema andersonii</name>
    <dbReference type="NCBI Taxonomy" id="34097"/>
    <lineage>
        <taxon>Bacteria</taxon>
        <taxon>Pseudomonadati</taxon>
        <taxon>Spirochaetota</taxon>
        <taxon>Spirochaetia</taxon>
        <taxon>Brevinematales</taxon>
        <taxon>Brevinemataceae</taxon>
        <taxon>Brevinema</taxon>
    </lineage>
</organism>
<evidence type="ECO:0000313" key="10">
    <source>
        <dbReference type="Proteomes" id="UP000240042"/>
    </source>
</evidence>
<dbReference type="PANTHER" id="PTHR45745:SF1">
    <property type="entry name" value="PHOSPHOGLUCOMUTASE 2B-RELATED"/>
    <property type="match status" value="1"/>
</dbReference>
<keyword evidence="3" id="KW-0479">Metal-binding</keyword>
<dbReference type="PRINTS" id="PR00509">
    <property type="entry name" value="PGMPMM"/>
</dbReference>
<evidence type="ECO:0000256" key="3">
    <source>
        <dbReference type="ARBA" id="ARBA00022723"/>
    </source>
</evidence>
<dbReference type="Pfam" id="PF02878">
    <property type="entry name" value="PGM_PMM_I"/>
    <property type="match status" value="1"/>
</dbReference>
<keyword evidence="5" id="KW-0413">Isomerase</keyword>
<evidence type="ECO:0000259" key="7">
    <source>
        <dbReference type="Pfam" id="PF02879"/>
    </source>
</evidence>
<dbReference type="InterPro" id="IPR005844">
    <property type="entry name" value="A-D-PHexomutase_a/b/a-I"/>
</dbReference>
<evidence type="ECO:0000313" key="9">
    <source>
        <dbReference type="EMBL" id="SFB67109.1"/>
    </source>
</evidence>
<dbReference type="GO" id="GO:0008973">
    <property type="term" value="F:phosphopentomutase activity"/>
    <property type="evidence" value="ECO:0007669"/>
    <property type="project" value="TreeGrafter"/>
</dbReference>
<comment type="similarity">
    <text evidence="1">Belongs to the phosphohexose mutase family.</text>
</comment>
<dbReference type="InterPro" id="IPR016055">
    <property type="entry name" value="A-D-PHexomutase_a/b/a-I/II/III"/>
</dbReference>